<organism evidence="2 3">
    <name type="scientific">Brevibacterium pityocampae</name>
    <dbReference type="NCBI Taxonomy" id="506594"/>
    <lineage>
        <taxon>Bacteria</taxon>
        <taxon>Bacillati</taxon>
        <taxon>Actinomycetota</taxon>
        <taxon>Actinomycetes</taxon>
        <taxon>Micrococcales</taxon>
        <taxon>Brevibacteriaceae</taxon>
        <taxon>Brevibacterium</taxon>
    </lineage>
</organism>
<feature type="chain" id="PRO_5046296805" evidence="1">
    <location>
        <begin position="32"/>
        <end position="204"/>
    </location>
</feature>
<evidence type="ECO:0000256" key="1">
    <source>
        <dbReference type="SAM" id="SignalP"/>
    </source>
</evidence>
<dbReference type="RefSeq" id="WP_345029557.1">
    <property type="nucleotide sequence ID" value="NZ_BAABGL010000002.1"/>
</dbReference>
<proteinExistence type="predicted"/>
<dbReference type="InterPro" id="IPR006311">
    <property type="entry name" value="TAT_signal"/>
</dbReference>
<evidence type="ECO:0000313" key="2">
    <source>
        <dbReference type="EMBL" id="GAA4384348.1"/>
    </source>
</evidence>
<comment type="caution">
    <text evidence="2">The sequence shown here is derived from an EMBL/GenBank/DDBJ whole genome shotgun (WGS) entry which is preliminary data.</text>
</comment>
<name>A0ABP8J3H2_9MICO</name>
<dbReference type="Proteomes" id="UP001500642">
    <property type="component" value="Unassembled WGS sequence"/>
</dbReference>
<dbReference type="EMBL" id="BAABGL010000002">
    <property type="protein sequence ID" value="GAA4384348.1"/>
    <property type="molecule type" value="Genomic_DNA"/>
</dbReference>
<sequence length="204" mass="21473">MATYSSRRRFITATAWTAPALEVVTATPALAMSTRGFSVLFNQALAGSDGFVQQSYLNLGMQPGTSAFTLPASMTVYFQVVGLNTRTVDERSFTASSSDGTVTKLAYDPTTRTTRFSWVIPAGTRIPSLSTSNPGDTAYPDVAFYWRDGLTSNGRITNKVVVTGISGPTSSLPLTGYGNRQAGPASAPIDSAVVGDLSTGNGIY</sequence>
<feature type="signal peptide" evidence="1">
    <location>
        <begin position="1"/>
        <end position="31"/>
    </location>
</feature>
<gene>
    <name evidence="2" type="ORF">GCM10023167_04910</name>
</gene>
<keyword evidence="1" id="KW-0732">Signal</keyword>
<reference evidence="3" key="1">
    <citation type="journal article" date="2019" name="Int. J. Syst. Evol. Microbiol.">
        <title>The Global Catalogue of Microorganisms (GCM) 10K type strain sequencing project: providing services to taxonomists for standard genome sequencing and annotation.</title>
        <authorList>
            <consortium name="The Broad Institute Genomics Platform"/>
            <consortium name="The Broad Institute Genome Sequencing Center for Infectious Disease"/>
            <person name="Wu L."/>
            <person name="Ma J."/>
        </authorList>
    </citation>
    <scope>NUCLEOTIDE SEQUENCE [LARGE SCALE GENOMIC DNA]</scope>
    <source>
        <strain evidence="3">JCM 17808</strain>
    </source>
</reference>
<dbReference type="PROSITE" id="PS51318">
    <property type="entry name" value="TAT"/>
    <property type="match status" value="1"/>
</dbReference>
<protein>
    <submittedName>
        <fullName evidence="2">Uncharacterized protein</fullName>
    </submittedName>
</protein>
<keyword evidence="3" id="KW-1185">Reference proteome</keyword>
<accession>A0ABP8J3H2</accession>
<evidence type="ECO:0000313" key="3">
    <source>
        <dbReference type="Proteomes" id="UP001500642"/>
    </source>
</evidence>